<dbReference type="Gene3D" id="3.30.450.20">
    <property type="entry name" value="PAS domain"/>
    <property type="match status" value="2"/>
</dbReference>
<dbReference type="InterPro" id="IPR036097">
    <property type="entry name" value="HisK_dim/P_sf"/>
</dbReference>
<evidence type="ECO:0000313" key="10">
    <source>
        <dbReference type="Proteomes" id="UP001320876"/>
    </source>
</evidence>
<dbReference type="NCBIfam" id="TIGR00229">
    <property type="entry name" value="sensory_box"/>
    <property type="match status" value="2"/>
</dbReference>
<evidence type="ECO:0000256" key="1">
    <source>
        <dbReference type="ARBA" id="ARBA00000085"/>
    </source>
</evidence>
<evidence type="ECO:0000259" key="8">
    <source>
        <dbReference type="PROSITE" id="PS50113"/>
    </source>
</evidence>
<comment type="catalytic activity">
    <reaction evidence="1">
        <text>ATP + protein L-histidine = ADP + protein N-phospho-L-histidine.</text>
        <dbReference type="EC" id="2.7.13.3"/>
    </reaction>
</comment>
<dbReference type="EC" id="2.7.13.3" evidence="2"/>
<evidence type="ECO:0000313" key="9">
    <source>
        <dbReference type="EMBL" id="MCW1923077.1"/>
    </source>
</evidence>
<dbReference type="RefSeq" id="WP_264487186.1">
    <property type="nucleotide sequence ID" value="NZ_JAPDDT010000004.1"/>
</dbReference>
<dbReference type="EMBL" id="JAPDDT010000004">
    <property type="protein sequence ID" value="MCW1923077.1"/>
    <property type="molecule type" value="Genomic_DNA"/>
</dbReference>
<sequence length="648" mass="71613">MNALSDQTASSDSQTDDSSWLETRLVAFDEIVAVVEEYAIFTLTPSGEILDWNAGAERIMGYRSEEMIGQSSGCFFSEVERAGGVPQGILEIAIRDGSFTGEGWRLRKGGERFWGHVTITALRSPEGEVQGFLQITRDLTQRRMTMEALRQSEERFRLLVESVRDYAIFMLDPEGHVMSWNIGAHRIKGYDQDEIIGQHFSIFYPQPAKESGVPLKLLAQALREGRAEQEGWRMRKDGTRFWGHVLITPLLDHSGELRGYAKITRDLTDRRQAESLREAGRRKDTFLATLAHELRNPLAPILPGVDIILRSPGDPEKVAGVAAMLKRQVDQMAHLIDDLVDISRITTGKIELRKSQVAFSEVMERALEAIKPLIERQEQVLTLNLASGDLRIEADPHRLAQLLSNLLSNAAKYTPTRGHIQLSVMAESEEMLKISVKDDGRGIPLEFQQSIFELFDQGGTGPAEGLGIGLTLVRSLAEMHGGKVTVASGGEGQGSEFTVRLPVLVPGEGLSSPVHPASADPNVPAALRVVIADDSRSAADIMGMFFRMEGFEAAVAYDGDEAVTQARAFQPDLVVLDLGMPKIDGFEACKRIRKMFPQAVMVALSGWGSREDRRRSSEAGFDEHLVKPVSPDDLRAFLASYFKKSRAG</sequence>
<dbReference type="Pfam" id="PF13426">
    <property type="entry name" value="PAS_9"/>
    <property type="match status" value="2"/>
</dbReference>
<accession>A0ABT3GHV2</accession>
<name>A0ABT3GHV2_9BACT</name>
<feature type="domain" description="PAC" evidence="8">
    <location>
        <begin position="99"/>
        <end position="151"/>
    </location>
</feature>
<feature type="domain" description="PAS" evidence="7">
    <location>
        <begin position="27"/>
        <end position="71"/>
    </location>
</feature>
<dbReference type="SMART" id="SM00091">
    <property type="entry name" value="PAS"/>
    <property type="match status" value="2"/>
</dbReference>
<dbReference type="Pfam" id="PF02518">
    <property type="entry name" value="HATPase_c"/>
    <property type="match status" value="1"/>
</dbReference>
<reference evidence="9 10" key="1">
    <citation type="submission" date="2022-10" db="EMBL/GenBank/DDBJ databases">
        <title>Luteolibacter arcticus strain CCTCC AB 2014275, whole genome shotgun sequencing project.</title>
        <authorList>
            <person name="Zhao G."/>
            <person name="Shen L."/>
        </authorList>
    </citation>
    <scope>NUCLEOTIDE SEQUENCE [LARGE SCALE GENOMIC DNA]</scope>
    <source>
        <strain evidence="9 10">CCTCC AB 2014275</strain>
    </source>
</reference>
<feature type="domain" description="PAS" evidence="7">
    <location>
        <begin position="152"/>
        <end position="206"/>
    </location>
</feature>
<dbReference type="PROSITE" id="PS50109">
    <property type="entry name" value="HIS_KIN"/>
    <property type="match status" value="1"/>
</dbReference>
<dbReference type="PANTHER" id="PTHR43547:SF2">
    <property type="entry name" value="HYBRID SIGNAL TRANSDUCTION HISTIDINE KINASE C"/>
    <property type="match status" value="1"/>
</dbReference>
<dbReference type="InterPro" id="IPR001789">
    <property type="entry name" value="Sig_transdc_resp-reg_receiver"/>
</dbReference>
<keyword evidence="3 4" id="KW-0597">Phosphoprotein</keyword>
<dbReference type="InterPro" id="IPR004358">
    <property type="entry name" value="Sig_transdc_His_kin-like_C"/>
</dbReference>
<evidence type="ECO:0000259" key="5">
    <source>
        <dbReference type="PROSITE" id="PS50109"/>
    </source>
</evidence>
<proteinExistence type="predicted"/>
<dbReference type="Pfam" id="PF00512">
    <property type="entry name" value="HisKA"/>
    <property type="match status" value="1"/>
</dbReference>
<dbReference type="InterPro" id="IPR003594">
    <property type="entry name" value="HATPase_dom"/>
</dbReference>
<dbReference type="InterPro" id="IPR001610">
    <property type="entry name" value="PAC"/>
</dbReference>
<dbReference type="InterPro" id="IPR035965">
    <property type="entry name" value="PAS-like_dom_sf"/>
</dbReference>
<dbReference type="CDD" id="cd00082">
    <property type="entry name" value="HisKA"/>
    <property type="match status" value="1"/>
</dbReference>
<feature type="domain" description="Histidine kinase" evidence="5">
    <location>
        <begin position="289"/>
        <end position="505"/>
    </location>
</feature>
<dbReference type="InterPro" id="IPR011006">
    <property type="entry name" value="CheY-like_superfamily"/>
</dbReference>
<dbReference type="InterPro" id="IPR000014">
    <property type="entry name" value="PAS"/>
</dbReference>
<dbReference type="SMART" id="SM00086">
    <property type="entry name" value="PAC"/>
    <property type="match status" value="2"/>
</dbReference>
<dbReference type="PROSITE" id="PS50113">
    <property type="entry name" value="PAC"/>
    <property type="match status" value="2"/>
</dbReference>
<evidence type="ECO:0000259" key="7">
    <source>
        <dbReference type="PROSITE" id="PS50112"/>
    </source>
</evidence>
<organism evidence="9 10">
    <name type="scientific">Luteolibacter arcticus</name>
    <dbReference type="NCBI Taxonomy" id="1581411"/>
    <lineage>
        <taxon>Bacteria</taxon>
        <taxon>Pseudomonadati</taxon>
        <taxon>Verrucomicrobiota</taxon>
        <taxon>Verrucomicrobiia</taxon>
        <taxon>Verrucomicrobiales</taxon>
        <taxon>Verrucomicrobiaceae</taxon>
        <taxon>Luteolibacter</taxon>
    </lineage>
</organism>
<dbReference type="SMART" id="SM00388">
    <property type="entry name" value="HisKA"/>
    <property type="match status" value="1"/>
</dbReference>
<dbReference type="Gene3D" id="3.30.565.10">
    <property type="entry name" value="Histidine kinase-like ATPase, C-terminal domain"/>
    <property type="match status" value="1"/>
</dbReference>
<evidence type="ECO:0000256" key="4">
    <source>
        <dbReference type="PROSITE-ProRule" id="PRU00169"/>
    </source>
</evidence>
<dbReference type="SMART" id="SM00387">
    <property type="entry name" value="HATPase_c"/>
    <property type="match status" value="1"/>
</dbReference>
<dbReference type="InterPro" id="IPR003661">
    <property type="entry name" value="HisK_dim/P_dom"/>
</dbReference>
<protein>
    <recommendedName>
        <fullName evidence="2">histidine kinase</fullName>
        <ecNumber evidence="2">2.7.13.3</ecNumber>
    </recommendedName>
</protein>
<dbReference type="SUPFAM" id="SSF52172">
    <property type="entry name" value="CheY-like"/>
    <property type="match status" value="1"/>
</dbReference>
<evidence type="ECO:0000259" key="6">
    <source>
        <dbReference type="PROSITE" id="PS50110"/>
    </source>
</evidence>
<dbReference type="PANTHER" id="PTHR43547">
    <property type="entry name" value="TWO-COMPONENT HISTIDINE KINASE"/>
    <property type="match status" value="1"/>
</dbReference>
<dbReference type="InterPro" id="IPR036890">
    <property type="entry name" value="HATPase_C_sf"/>
</dbReference>
<dbReference type="SUPFAM" id="SSF47384">
    <property type="entry name" value="Homodimeric domain of signal transducing histidine kinase"/>
    <property type="match status" value="1"/>
</dbReference>
<evidence type="ECO:0000256" key="3">
    <source>
        <dbReference type="ARBA" id="ARBA00022553"/>
    </source>
</evidence>
<dbReference type="SUPFAM" id="SSF55785">
    <property type="entry name" value="PYP-like sensor domain (PAS domain)"/>
    <property type="match status" value="2"/>
</dbReference>
<dbReference type="Pfam" id="PF00072">
    <property type="entry name" value="Response_reg"/>
    <property type="match status" value="1"/>
</dbReference>
<dbReference type="Proteomes" id="UP001320876">
    <property type="component" value="Unassembled WGS sequence"/>
</dbReference>
<dbReference type="CDD" id="cd00130">
    <property type="entry name" value="PAS"/>
    <property type="match status" value="2"/>
</dbReference>
<dbReference type="PROSITE" id="PS50110">
    <property type="entry name" value="RESPONSE_REGULATORY"/>
    <property type="match status" value="1"/>
</dbReference>
<dbReference type="CDD" id="cd17580">
    <property type="entry name" value="REC_2_DhkD-like"/>
    <property type="match status" value="1"/>
</dbReference>
<feature type="domain" description="PAC" evidence="8">
    <location>
        <begin position="227"/>
        <end position="279"/>
    </location>
</feature>
<feature type="modified residue" description="4-aspartylphosphate" evidence="4">
    <location>
        <position position="577"/>
    </location>
</feature>
<evidence type="ECO:0000256" key="2">
    <source>
        <dbReference type="ARBA" id="ARBA00012438"/>
    </source>
</evidence>
<feature type="domain" description="Response regulatory" evidence="6">
    <location>
        <begin position="528"/>
        <end position="642"/>
    </location>
</feature>
<dbReference type="Gene3D" id="3.40.50.2300">
    <property type="match status" value="1"/>
</dbReference>
<keyword evidence="10" id="KW-1185">Reference proteome</keyword>
<dbReference type="InterPro" id="IPR005467">
    <property type="entry name" value="His_kinase_dom"/>
</dbReference>
<dbReference type="PROSITE" id="PS50112">
    <property type="entry name" value="PAS"/>
    <property type="match status" value="2"/>
</dbReference>
<gene>
    <name evidence="9" type="ORF">OKA05_10980</name>
</gene>
<dbReference type="InterPro" id="IPR000700">
    <property type="entry name" value="PAS-assoc_C"/>
</dbReference>
<comment type="caution">
    <text evidence="9">The sequence shown here is derived from an EMBL/GenBank/DDBJ whole genome shotgun (WGS) entry which is preliminary data.</text>
</comment>
<dbReference type="PRINTS" id="PR00344">
    <property type="entry name" value="BCTRLSENSOR"/>
</dbReference>
<dbReference type="SMART" id="SM00448">
    <property type="entry name" value="REC"/>
    <property type="match status" value="1"/>
</dbReference>
<dbReference type="SUPFAM" id="SSF55874">
    <property type="entry name" value="ATPase domain of HSP90 chaperone/DNA topoisomerase II/histidine kinase"/>
    <property type="match status" value="1"/>
</dbReference>
<dbReference type="Gene3D" id="1.10.287.130">
    <property type="match status" value="1"/>
</dbReference>